<dbReference type="GO" id="GO:0000160">
    <property type="term" value="P:phosphorelay signal transduction system"/>
    <property type="evidence" value="ECO:0007669"/>
    <property type="project" value="InterPro"/>
</dbReference>
<name>A0A1L5NKS4_9HYPH</name>
<evidence type="ECO:0000313" key="5">
    <source>
        <dbReference type="Proteomes" id="UP000184749"/>
    </source>
</evidence>
<proteinExistence type="predicted"/>
<dbReference type="EMBL" id="CP017101">
    <property type="protein sequence ID" value="APO68487.1"/>
    <property type="molecule type" value="Genomic_DNA"/>
</dbReference>
<organism evidence="4 5">
    <name type="scientific">Rhizobium gallicum</name>
    <dbReference type="NCBI Taxonomy" id="56730"/>
    <lineage>
        <taxon>Bacteria</taxon>
        <taxon>Pseudomonadati</taxon>
        <taxon>Pseudomonadota</taxon>
        <taxon>Alphaproteobacteria</taxon>
        <taxon>Hyphomicrobiales</taxon>
        <taxon>Rhizobiaceae</taxon>
        <taxon>Rhizobium/Agrobacterium group</taxon>
        <taxon>Rhizobium</taxon>
    </lineage>
</organism>
<dbReference type="PROSITE" id="PS51755">
    <property type="entry name" value="OMPR_PHOB"/>
    <property type="match status" value="1"/>
</dbReference>
<dbReference type="InterPro" id="IPR016032">
    <property type="entry name" value="Sig_transdc_resp-reg_C-effctor"/>
</dbReference>
<dbReference type="Pfam" id="PF00486">
    <property type="entry name" value="Trans_reg_C"/>
    <property type="match status" value="1"/>
</dbReference>
<gene>
    <name evidence="4" type="ORF">IE4872_CH02882</name>
</gene>
<dbReference type="RefSeq" id="WP_074069127.1">
    <property type="nucleotide sequence ID" value="NZ_CP017101.1"/>
</dbReference>
<dbReference type="SMART" id="SM00862">
    <property type="entry name" value="Trans_reg_C"/>
    <property type="match status" value="1"/>
</dbReference>
<feature type="domain" description="OmpR/PhoB-type" evidence="3">
    <location>
        <begin position="3"/>
        <end position="101"/>
    </location>
</feature>
<feature type="DNA-binding region" description="OmpR/PhoB-type" evidence="2">
    <location>
        <begin position="3"/>
        <end position="101"/>
    </location>
</feature>
<dbReference type="InterPro" id="IPR036388">
    <property type="entry name" value="WH-like_DNA-bd_sf"/>
</dbReference>
<dbReference type="OrthoDB" id="9807521at2"/>
<dbReference type="SUPFAM" id="SSF46894">
    <property type="entry name" value="C-terminal effector domain of the bipartite response regulators"/>
    <property type="match status" value="1"/>
</dbReference>
<dbReference type="Gene3D" id="3.40.50.10070">
    <property type="entry name" value="TolB, N-terminal domain"/>
    <property type="match status" value="1"/>
</dbReference>
<keyword evidence="1 2" id="KW-0238">DNA-binding</keyword>
<evidence type="ECO:0000313" key="4">
    <source>
        <dbReference type="EMBL" id="APO68487.1"/>
    </source>
</evidence>
<dbReference type="Gene3D" id="1.25.40.10">
    <property type="entry name" value="Tetratricopeptide repeat domain"/>
    <property type="match status" value="1"/>
</dbReference>
<dbReference type="STRING" id="56730.IE4872_CH02882"/>
<evidence type="ECO:0000256" key="1">
    <source>
        <dbReference type="ARBA" id="ARBA00023125"/>
    </source>
</evidence>
<dbReference type="AlphaFoldDB" id="A0A1L5NKS4"/>
<dbReference type="Gene3D" id="1.10.10.10">
    <property type="entry name" value="Winged helix-like DNA-binding domain superfamily/Winged helix DNA-binding domain"/>
    <property type="match status" value="1"/>
</dbReference>
<accession>A0A1L5NKS4</accession>
<evidence type="ECO:0000256" key="2">
    <source>
        <dbReference type="PROSITE-ProRule" id="PRU01091"/>
    </source>
</evidence>
<dbReference type="InterPro" id="IPR001867">
    <property type="entry name" value="OmpR/PhoB-type_DNA-bd"/>
</dbReference>
<dbReference type="Proteomes" id="UP000184749">
    <property type="component" value="Chromosome"/>
</dbReference>
<dbReference type="CDD" id="cd00383">
    <property type="entry name" value="trans_reg_C"/>
    <property type="match status" value="1"/>
</dbReference>
<dbReference type="GO" id="GO:0006355">
    <property type="term" value="P:regulation of DNA-templated transcription"/>
    <property type="evidence" value="ECO:0007669"/>
    <property type="project" value="InterPro"/>
</dbReference>
<dbReference type="GO" id="GO:0003677">
    <property type="term" value="F:DNA binding"/>
    <property type="evidence" value="ECO:0007669"/>
    <property type="project" value="UniProtKB-UniRule"/>
</dbReference>
<protein>
    <submittedName>
        <fullName evidence="4">Response regulator protein</fullName>
    </submittedName>
</protein>
<dbReference type="SUPFAM" id="SSF48452">
    <property type="entry name" value="TPR-like"/>
    <property type="match status" value="1"/>
</dbReference>
<reference evidence="4 5" key="1">
    <citation type="submission" date="2016-09" db="EMBL/GenBank/DDBJ databases">
        <title>The complete genome sequences of Rhizobium gallicum, symbiovars gallicum and phaseoli, symbionts associated to common bean (Phaseolus vulgaris).</title>
        <authorList>
            <person name="Bustos P."/>
            <person name="Santamaria R.I."/>
            <person name="Perez-Carrascal O.M."/>
            <person name="Juarez S."/>
            <person name="Lozano L."/>
            <person name="Martinez-Flores I."/>
            <person name="Martinez-Romero E."/>
            <person name="Cevallos M."/>
            <person name="Romero D."/>
            <person name="Davila G."/>
            <person name="Gonzalez V."/>
        </authorList>
    </citation>
    <scope>NUCLEOTIDE SEQUENCE [LARGE SCALE GENOMIC DNA]</scope>
    <source>
        <strain evidence="4 5">IE4872</strain>
    </source>
</reference>
<sequence>MDAETYSFGSFIVDPAAGIVERDGIPVTIGGRGVAILCALLEAGGGVVSKDVLLGRAWPNLTVGEANLSVQIAGLRKALGPTPEGGEWIVTVPRIGYRFPASKPDAVVPDGTGPLLAILPFENLSADGVDAYFVDGVVEDIITALSGFTTFSVLSRSASFALRERARDLQVARCPVPVRYLLTGNMRRRGDRLRLTVRLIGAESGRQLWAERFEGDTDQLFQFQDYITEAVAGLVEPGIKKAEIERVRRKPPMALDAYEFYLQALPYFRGTSESSRIEAIRLLEKAVACDDGFSIGLAHAAWAYERQDTFGSGMSDSERNRALQLAERALLHGMNDPLVDAICALVFLNIAGEVDRSLAMLAEAERRCPHNSTVLSLFAFANVMVGDVEAGRQGFLRALKIAPGALDNYELLVGVAIARLFQGEFEDSISWSLRSIAQNGEWLGAYWMLIASYVQLGRIEQARTIVGRLLARAPGMRVPDIERLGRRYAERFQVVIDAMRSAGLPE</sequence>
<evidence type="ECO:0000259" key="3">
    <source>
        <dbReference type="PROSITE" id="PS51755"/>
    </source>
</evidence>
<dbReference type="InterPro" id="IPR011990">
    <property type="entry name" value="TPR-like_helical_dom_sf"/>
</dbReference>